<evidence type="ECO:0000256" key="1">
    <source>
        <dbReference type="ARBA" id="ARBA00001052"/>
    </source>
</evidence>
<accession>A0A9X1QWM3</accession>
<keyword evidence="9" id="KW-1185">Reference proteome</keyword>
<dbReference type="RefSeq" id="WP_237603441.1">
    <property type="nucleotide sequence ID" value="NZ_JAIRBA010000023.1"/>
</dbReference>
<dbReference type="GO" id="GO:0006730">
    <property type="term" value="P:one-carbon metabolic process"/>
    <property type="evidence" value="ECO:0007669"/>
    <property type="project" value="UniProtKB-UniRule"/>
</dbReference>
<dbReference type="FunFam" id="3.30.1130.10:FF:000001">
    <property type="entry name" value="GTP cyclohydrolase 1"/>
    <property type="match status" value="1"/>
</dbReference>
<sequence>MKINGEENLDAMVLPHSSVHISNKAKCDTEKMDAIKYHFSKIMETLGLDLDDPSLQKTPERVAKMYVNDVFKGLDQNNFPKVSFFENTSNYKEMILVDNITVYSYCEHHFVPFFGKAAVAYIPKDRVIGLSKINRIAQFVASKPQIQERLTMEVGEKFKELLQTDDIAIYIEANHLCVASRGVKDNNSTTSTTFFGGKFAKNKMKNRFLNSIHK</sequence>
<dbReference type="PROSITE" id="PS00859">
    <property type="entry name" value="GTP_CYCLOHYDROL_1_1"/>
    <property type="match status" value="1"/>
</dbReference>
<dbReference type="InterPro" id="IPR043134">
    <property type="entry name" value="GTP-CH-I_N"/>
</dbReference>
<feature type="binding site" evidence="6">
    <location>
        <position position="109"/>
    </location>
    <ligand>
        <name>Zn(2+)</name>
        <dbReference type="ChEBI" id="CHEBI:29105"/>
    </ligand>
</feature>
<feature type="binding site" evidence="6">
    <location>
        <position position="177"/>
    </location>
    <ligand>
        <name>Zn(2+)</name>
        <dbReference type="ChEBI" id="CHEBI:29105"/>
    </ligand>
</feature>
<dbReference type="NCBIfam" id="NF006826">
    <property type="entry name" value="PRK09347.1-3"/>
    <property type="match status" value="1"/>
</dbReference>
<dbReference type="InterPro" id="IPR043133">
    <property type="entry name" value="GTP-CH-I_C/QueF"/>
</dbReference>
<dbReference type="GO" id="GO:0005737">
    <property type="term" value="C:cytoplasm"/>
    <property type="evidence" value="ECO:0007669"/>
    <property type="project" value="TreeGrafter"/>
</dbReference>
<dbReference type="HAMAP" id="MF_00223">
    <property type="entry name" value="FolE"/>
    <property type="match status" value="1"/>
</dbReference>
<evidence type="ECO:0000313" key="9">
    <source>
        <dbReference type="Proteomes" id="UP001139461"/>
    </source>
</evidence>
<dbReference type="PROSITE" id="PS00860">
    <property type="entry name" value="GTP_CYCLOHYDROL_1_2"/>
    <property type="match status" value="1"/>
</dbReference>
<keyword evidence="5 6" id="KW-0378">Hydrolase</keyword>
<dbReference type="PANTHER" id="PTHR11109">
    <property type="entry name" value="GTP CYCLOHYDROLASE I"/>
    <property type="match status" value="1"/>
</dbReference>
<evidence type="ECO:0000259" key="7">
    <source>
        <dbReference type="Pfam" id="PF01227"/>
    </source>
</evidence>
<dbReference type="AlphaFoldDB" id="A0A9X1QWM3"/>
<comment type="caution">
    <text evidence="8">The sequence shown here is derived from an EMBL/GenBank/DDBJ whole genome shotgun (WGS) entry which is preliminary data.</text>
</comment>
<dbReference type="NCBIfam" id="NF006824">
    <property type="entry name" value="PRK09347.1-1"/>
    <property type="match status" value="1"/>
</dbReference>
<keyword evidence="6" id="KW-0479">Metal-binding</keyword>
<comment type="catalytic activity">
    <reaction evidence="1 6">
        <text>GTP + H2O = 7,8-dihydroneopterin 3'-triphosphate + formate + H(+)</text>
        <dbReference type="Rhea" id="RHEA:17473"/>
        <dbReference type="ChEBI" id="CHEBI:15377"/>
        <dbReference type="ChEBI" id="CHEBI:15378"/>
        <dbReference type="ChEBI" id="CHEBI:15740"/>
        <dbReference type="ChEBI" id="CHEBI:37565"/>
        <dbReference type="ChEBI" id="CHEBI:58462"/>
        <dbReference type="EC" id="3.5.4.16"/>
    </reaction>
</comment>
<feature type="domain" description="GTP cyclohydrolase I" evidence="7">
    <location>
        <begin position="36"/>
        <end position="212"/>
    </location>
</feature>
<dbReference type="GO" id="GO:0046654">
    <property type="term" value="P:tetrahydrofolate biosynthetic process"/>
    <property type="evidence" value="ECO:0007669"/>
    <property type="project" value="UniProtKB-UniRule"/>
</dbReference>
<evidence type="ECO:0000313" key="8">
    <source>
        <dbReference type="EMBL" id="MCG2419655.1"/>
    </source>
</evidence>
<keyword evidence="6" id="KW-0342">GTP-binding</keyword>
<feature type="binding site" evidence="6">
    <location>
        <position position="106"/>
    </location>
    <ligand>
        <name>Zn(2+)</name>
        <dbReference type="ChEBI" id="CHEBI:29105"/>
    </ligand>
</feature>
<keyword evidence="6" id="KW-0547">Nucleotide-binding</keyword>
<dbReference type="GO" id="GO:0008270">
    <property type="term" value="F:zinc ion binding"/>
    <property type="evidence" value="ECO:0007669"/>
    <property type="project" value="UniProtKB-UniRule"/>
</dbReference>
<protein>
    <recommendedName>
        <fullName evidence="6">GTP cyclohydrolase 1</fullName>
        <ecNumber evidence="6">3.5.4.16</ecNumber>
    </recommendedName>
    <alternativeName>
        <fullName evidence="6">GTP cyclohydrolase I</fullName>
        <shortName evidence="6">GTP-CH-I</shortName>
    </alternativeName>
</protein>
<comment type="subunit">
    <text evidence="6">Homopolymer.</text>
</comment>
<dbReference type="Proteomes" id="UP001139461">
    <property type="component" value="Unassembled WGS sequence"/>
</dbReference>
<dbReference type="EMBL" id="JAIRBA010000023">
    <property type="protein sequence ID" value="MCG2419655.1"/>
    <property type="molecule type" value="Genomic_DNA"/>
</dbReference>
<organism evidence="8 9">
    <name type="scientific">Aequorivita vitellina</name>
    <dbReference type="NCBI Taxonomy" id="2874475"/>
    <lineage>
        <taxon>Bacteria</taxon>
        <taxon>Pseudomonadati</taxon>
        <taxon>Bacteroidota</taxon>
        <taxon>Flavobacteriia</taxon>
        <taxon>Flavobacteriales</taxon>
        <taxon>Flavobacteriaceae</taxon>
        <taxon>Aequorivita</taxon>
    </lineage>
</organism>
<evidence type="ECO:0000256" key="3">
    <source>
        <dbReference type="ARBA" id="ARBA00008085"/>
    </source>
</evidence>
<dbReference type="InterPro" id="IPR001474">
    <property type="entry name" value="GTP_CycHdrlase_I"/>
</dbReference>
<dbReference type="NCBIfam" id="TIGR00063">
    <property type="entry name" value="folE"/>
    <property type="match status" value="1"/>
</dbReference>
<dbReference type="SUPFAM" id="SSF55620">
    <property type="entry name" value="Tetrahydrobiopterin biosynthesis enzymes-like"/>
    <property type="match status" value="1"/>
</dbReference>
<dbReference type="InterPro" id="IPR020602">
    <property type="entry name" value="GTP_CycHdrlase_I_dom"/>
</dbReference>
<keyword evidence="6" id="KW-0862">Zinc</keyword>
<gene>
    <name evidence="6 8" type="primary">folE</name>
    <name evidence="8" type="ORF">K8089_11530</name>
</gene>
<dbReference type="InterPro" id="IPR018234">
    <property type="entry name" value="GTP_CycHdrlase_I_CS"/>
</dbReference>
<evidence type="ECO:0000256" key="4">
    <source>
        <dbReference type="ARBA" id="ARBA00022563"/>
    </source>
</evidence>
<evidence type="ECO:0000256" key="5">
    <source>
        <dbReference type="ARBA" id="ARBA00022801"/>
    </source>
</evidence>
<keyword evidence="4 6" id="KW-0554">One-carbon metabolism</keyword>
<comment type="similarity">
    <text evidence="3 6">Belongs to the GTP cyclohydrolase I family.</text>
</comment>
<evidence type="ECO:0000256" key="6">
    <source>
        <dbReference type="HAMAP-Rule" id="MF_00223"/>
    </source>
</evidence>
<proteinExistence type="inferred from homology"/>
<dbReference type="Pfam" id="PF01227">
    <property type="entry name" value="GTP_cyclohydroI"/>
    <property type="match status" value="1"/>
</dbReference>
<dbReference type="GO" id="GO:0006729">
    <property type="term" value="P:tetrahydrobiopterin biosynthetic process"/>
    <property type="evidence" value="ECO:0007669"/>
    <property type="project" value="TreeGrafter"/>
</dbReference>
<dbReference type="GO" id="GO:0003934">
    <property type="term" value="F:GTP cyclohydrolase I activity"/>
    <property type="evidence" value="ECO:0007669"/>
    <property type="project" value="UniProtKB-UniRule"/>
</dbReference>
<dbReference type="GO" id="GO:0005525">
    <property type="term" value="F:GTP binding"/>
    <property type="evidence" value="ECO:0007669"/>
    <property type="project" value="UniProtKB-KW"/>
</dbReference>
<dbReference type="Gene3D" id="1.10.286.10">
    <property type="match status" value="1"/>
</dbReference>
<dbReference type="EC" id="3.5.4.16" evidence="6"/>
<evidence type="ECO:0000256" key="2">
    <source>
        <dbReference type="ARBA" id="ARBA00005080"/>
    </source>
</evidence>
<dbReference type="PANTHER" id="PTHR11109:SF7">
    <property type="entry name" value="GTP CYCLOHYDROLASE 1"/>
    <property type="match status" value="1"/>
</dbReference>
<reference evidence="8" key="1">
    <citation type="submission" date="2021-09" db="EMBL/GenBank/DDBJ databases">
        <title>Genome of Aequorivita sp. strain F47161.</title>
        <authorList>
            <person name="Wang Y."/>
        </authorList>
    </citation>
    <scope>NUCLEOTIDE SEQUENCE</scope>
    <source>
        <strain evidence="8">F47161</strain>
    </source>
</reference>
<comment type="pathway">
    <text evidence="2 6">Cofactor biosynthesis; 7,8-dihydroneopterin triphosphate biosynthesis; 7,8-dihydroneopterin triphosphate from GTP: step 1/1.</text>
</comment>
<dbReference type="Gene3D" id="3.30.1130.10">
    <property type="match status" value="1"/>
</dbReference>
<name>A0A9X1QWM3_9FLAO</name>